<accession>A0A0C9V7A1</accession>
<feature type="region of interest" description="Disordered" evidence="1">
    <location>
        <begin position="1"/>
        <end position="103"/>
    </location>
</feature>
<dbReference type="AlphaFoldDB" id="A0A0C9V7A1"/>
<feature type="compositionally biased region" description="Basic and acidic residues" evidence="1">
    <location>
        <begin position="1"/>
        <end position="22"/>
    </location>
</feature>
<protein>
    <submittedName>
        <fullName evidence="2">Uncharacterized protein</fullName>
    </submittedName>
</protein>
<sequence>MTTPKGKEPSKPQEDQKEHIIDNDADLEDSGEDDYEPASSDSENEGPPSGFTGRGGQDYRTVTSRTQSGNLKQHGAPISKSTSSLPPSQLAGKSTNTGNFKSSGTVSVGLLEYLLARCQPYVIPPKTPLKYPAKK</sequence>
<evidence type="ECO:0000313" key="2">
    <source>
        <dbReference type="EMBL" id="KIJ61544.1"/>
    </source>
</evidence>
<evidence type="ECO:0000256" key="1">
    <source>
        <dbReference type="SAM" id="MobiDB-lite"/>
    </source>
</evidence>
<reference evidence="2 3" key="1">
    <citation type="submission" date="2014-04" db="EMBL/GenBank/DDBJ databases">
        <title>Evolutionary Origins and Diversification of the Mycorrhizal Mutualists.</title>
        <authorList>
            <consortium name="DOE Joint Genome Institute"/>
            <consortium name="Mycorrhizal Genomics Consortium"/>
            <person name="Kohler A."/>
            <person name="Kuo A."/>
            <person name="Nagy L.G."/>
            <person name="Floudas D."/>
            <person name="Copeland A."/>
            <person name="Barry K.W."/>
            <person name="Cichocki N."/>
            <person name="Veneault-Fourrey C."/>
            <person name="LaButti K."/>
            <person name="Lindquist E.A."/>
            <person name="Lipzen A."/>
            <person name="Lundell T."/>
            <person name="Morin E."/>
            <person name="Murat C."/>
            <person name="Riley R."/>
            <person name="Ohm R."/>
            <person name="Sun H."/>
            <person name="Tunlid A."/>
            <person name="Henrissat B."/>
            <person name="Grigoriev I.V."/>
            <person name="Hibbett D.S."/>
            <person name="Martin F."/>
        </authorList>
    </citation>
    <scope>NUCLEOTIDE SEQUENCE [LARGE SCALE GENOMIC DNA]</scope>
    <source>
        <strain evidence="2 3">MD-312</strain>
    </source>
</reference>
<proteinExistence type="predicted"/>
<dbReference type="EMBL" id="KN839861">
    <property type="protein sequence ID" value="KIJ61544.1"/>
    <property type="molecule type" value="Genomic_DNA"/>
</dbReference>
<evidence type="ECO:0000313" key="3">
    <source>
        <dbReference type="Proteomes" id="UP000053820"/>
    </source>
</evidence>
<feature type="compositionally biased region" description="Polar residues" evidence="1">
    <location>
        <begin position="79"/>
        <end position="103"/>
    </location>
</feature>
<feature type="compositionally biased region" description="Acidic residues" evidence="1">
    <location>
        <begin position="23"/>
        <end position="36"/>
    </location>
</feature>
<dbReference type="HOGENOM" id="CLU_1886037_0_0_1"/>
<feature type="compositionally biased region" description="Polar residues" evidence="1">
    <location>
        <begin position="60"/>
        <end position="71"/>
    </location>
</feature>
<dbReference type="Proteomes" id="UP000053820">
    <property type="component" value="Unassembled WGS sequence"/>
</dbReference>
<keyword evidence="3" id="KW-1185">Reference proteome</keyword>
<gene>
    <name evidence="2" type="ORF">HYDPIDRAFT_31153</name>
</gene>
<organism evidence="2 3">
    <name type="scientific">Hydnomerulius pinastri MD-312</name>
    <dbReference type="NCBI Taxonomy" id="994086"/>
    <lineage>
        <taxon>Eukaryota</taxon>
        <taxon>Fungi</taxon>
        <taxon>Dikarya</taxon>
        <taxon>Basidiomycota</taxon>
        <taxon>Agaricomycotina</taxon>
        <taxon>Agaricomycetes</taxon>
        <taxon>Agaricomycetidae</taxon>
        <taxon>Boletales</taxon>
        <taxon>Boletales incertae sedis</taxon>
        <taxon>Leucogyrophana</taxon>
    </lineage>
</organism>
<name>A0A0C9V7A1_9AGAM</name>